<dbReference type="Gene3D" id="3.30.70.270">
    <property type="match status" value="2"/>
</dbReference>
<proteinExistence type="predicted"/>
<gene>
    <name evidence="3" type="ORF">Tco_0840450</name>
</gene>
<keyword evidence="4" id="KW-1185">Reference proteome</keyword>
<organism evidence="3 4">
    <name type="scientific">Tanacetum coccineum</name>
    <dbReference type="NCBI Taxonomy" id="301880"/>
    <lineage>
        <taxon>Eukaryota</taxon>
        <taxon>Viridiplantae</taxon>
        <taxon>Streptophyta</taxon>
        <taxon>Embryophyta</taxon>
        <taxon>Tracheophyta</taxon>
        <taxon>Spermatophyta</taxon>
        <taxon>Magnoliopsida</taxon>
        <taxon>eudicotyledons</taxon>
        <taxon>Gunneridae</taxon>
        <taxon>Pentapetalae</taxon>
        <taxon>asterids</taxon>
        <taxon>campanulids</taxon>
        <taxon>Asterales</taxon>
        <taxon>Asteraceae</taxon>
        <taxon>Asteroideae</taxon>
        <taxon>Anthemideae</taxon>
        <taxon>Anthemidinae</taxon>
        <taxon>Tanacetum</taxon>
    </lineage>
</organism>
<feature type="domain" description="Reverse transcriptase" evidence="2">
    <location>
        <begin position="348"/>
        <end position="508"/>
    </location>
</feature>
<dbReference type="CDD" id="cd01647">
    <property type="entry name" value="RT_LTR"/>
    <property type="match status" value="1"/>
</dbReference>
<dbReference type="InterPro" id="IPR000477">
    <property type="entry name" value="RT_dom"/>
</dbReference>
<dbReference type="Proteomes" id="UP001151760">
    <property type="component" value="Unassembled WGS sequence"/>
</dbReference>
<evidence type="ECO:0000256" key="1">
    <source>
        <dbReference type="SAM" id="MobiDB-lite"/>
    </source>
</evidence>
<accession>A0ABQ5AXH8</accession>
<keyword evidence="3" id="KW-0695">RNA-directed DNA polymerase</keyword>
<feature type="region of interest" description="Disordered" evidence="1">
    <location>
        <begin position="19"/>
        <end position="53"/>
    </location>
</feature>
<dbReference type="Pfam" id="PF00078">
    <property type="entry name" value="RVT_1"/>
    <property type="match status" value="1"/>
</dbReference>
<dbReference type="InterPro" id="IPR043502">
    <property type="entry name" value="DNA/RNA_pol_sf"/>
</dbReference>
<keyword evidence="3" id="KW-0808">Transferase</keyword>
<reference evidence="3" key="1">
    <citation type="journal article" date="2022" name="Int. J. Mol. Sci.">
        <title>Draft Genome of Tanacetum Coccineum: Genomic Comparison of Closely Related Tanacetum-Family Plants.</title>
        <authorList>
            <person name="Yamashiro T."/>
            <person name="Shiraishi A."/>
            <person name="Nakayama K."/>
            <person name="Satake H."/>
        </authorList>
    </citation>
    <scope>NUCLEOTIDE SEQUENCE</scope>
</reference>
<comment type="caution">
    <text evidence="3">The sequence shown here is derived from an EMBL/GenBank/DDBJ whole genome shotgun (WGS) entry which is preliminary data.</text>
</comment>
<dbReference type="PANTHER" id="PTHR24559">
    <property type="entry name" value="TRANSPOSON TY3-I GAG-POL POLYPROTEIN"/>
    <property type="match status" value="1"/>
</dbReference>
<feature type="region of interest" description="Disordered" evidence="1">
    <location>
        <begin position="214"/>
        <end position="238"/>
    </location>
</feature>
<dbReference type="GO" id="GO:0003964">
    <property type="term" value="F:RNA-directed DNA polymerase activity"/>
    <property type="evidence" value="ECO:0007669"/>
    <property type="project" value="UniProtKB-KW"/>
</dbReference>
<dbReference type="InterPro" id="IPR053134">
    <property type="entry name" value="RNA-dir_DNA_polymerase"/>
</dbReference>
<evidence type="ECO:0000313" key="4">
    <source>
        <dbReference type="Proteomes" id="UP001151760"/>
    </source>
</evidence>
<dbReference type="Gene3D" id="3.10.10.10">
    <property type="entry name" value="HIV Type 1 Reverse Transcriptase, subunit A, domain 1"/>
    <property type="match status" value="1"/>
</dbReference>
<feature type="compositionally biased region" description="Polar residues" evidence="1">
    <location>
        <begin position="23"/>
        <end position="36"/>
    </location>
</feature>
<reference evidence="3" key="2">
    <citation type="submission" date="2022-01" db="EMBL/GenBank/DDBJ databases">
        <authorList>
            <person name="Yamashiro T."/>
            <person name="Shiraishi A."/>
            <person name="Satake H."/>
            <person name="Nakayama K."/>
        </authorList>
    </citation>
    <scope>NUCLEOTIDE SEQUENCE</scope>
</reference>
<dbReference type="EMBL" id="BQNB010012631">
    <property type="protein sequence ID" value="GJT05988.1"/>
    <property type="molecule type" value="Genomic_DNA"/>
</dbReference>
<name>A0ABQ5AXH8_9ASTR</name>
<dbReference type="InterPro" id="IPR043128">
    <property type="entry name" value="Rev_trsase/Diguanyl_cyclase"/>
</dbReference>
<dbReference type="PANTHER" id="PTHR24559:SF444">
    <property type="entry name" value="REVERSE TRANSCRIPTASE DOMAIN-CONTAINING PROTEIN"/>
    <property type="match status" value="1"/>
</dbReference>
<sequence length="573" mass="65900">MMRVTTTFLRGEVVASNRERNKSFPSWKQQEAGQKQNFKKGGFQNQQRPERKQDRFTLLTKTPKEILALDKGEFKPPLPMTTPVEKRNASKFCEFHGEVGHTTDECMHLKRQIEEMLKAGKLSYLIKELKQSNGKDQAKAAKKEETSGKDKSLAILMEDRTEGSMIIEAEIGGHCLHRMYVDGGSSSEILYEHCFNRFRLEATLSLQWNYKEARSKENPGSSIHSPRNAKIPSDRRNGHIKEQQDYSTIMHNGFRTRGATARNQPSHRRNHPEYLKQTIAIVDMTGVPRHIAEHRLNIREGCLPIRQKKRGQVPERNKAIYEEVEKLVDAGIMKEIHYHSWLSNPVMVKKHDDSWRMCVDFKDLNKACPKDGYPLLEINWKVESLCGFSFKCFLDAYKGYHQIQMAKEDEEKTTFIISQGIFCYSKIPFGLKNAGATYQRLVDKAFQKQIGQNLEVYVDDLVIKICTKQEIIRDMEETFKTLRGINMKLNPKKCAFGMIEGTFLGYKVNLDGLKVCPDKVEAVLNLPSPKCLKDVQKLNGKLGSLNKFLSKSTKKSLPFFKTLKKCTKKSDFQ</sequence>
<evidence type="ECO:0000259" key="2">
    <source>
        <dbReference type="Pfam" id="PF00078"/>
    </source>
</evidence>
<dbReference type="SUPFAM" id="SSF56672">
    <property type="entry name" value="DNA/RNA polymerases"/>
    <property type="match status" value="1"/>
</dbReference>
<evidence type="ECO:0000313" key="3">
    <source>
        <dbReference type="EMBL" id="GJT05988.1"/>
    </source>
</evidence>
<protein>
    <submittedName>
        <fullName evidence="3">Reverse transcriptase domain-containing protein</fullName>
    </submittedName>
</protein>
<keyword evidence="3" id="KW-0548">Nucleotidyltransferase</keyword>